<feature type="compositionally biased region" description="Polar residues" evidence="1">
    <location>
        <begin position="1"/>
        <end position="20"/>
    </location>
</feature>
<dbReference type="EMBL" id="JANJYI010000004">
    <property type="protein sequence ID" value="KAK2652335.1"/>
    <property type="molecule type" value="Genomic_DNA"/>
</dbReference>
<name>A0AAD9X3U9_9ROSI</name>
<keyword evidence="3" id="KW-1185">Reference proteome</keyword>
<dbReference type="AlphaFoldDB" id="A0AAD9X3U9"/>
<evidence type="ECO:0000256" key="1">
    <source>
        <dbReference type="SAM" id="MobiDB-lite"/>
    </source>
</evidence>
<proteinExistence type="predicted"/>
<evidence type="ECO:0000313" key="3">
    <source>
        <dbReference type="Proteomes" id="UP001280121"/>
    </source>
</evidence>
<feature type="region of interest" description="Disordered" evidence="1">
    <location>
        <begin position="1"/>
        <end position="35"/>
    </location>
</feature>
<organism evidence="2 3">
    <name type="scientific">Dipteronia dyeriana</name>
    <dbReference type="NCBI Taxonomy" id="168575"/>
    <lineage>
        <taxon>Eukaryota</taxon>
        <taxon>Viridiplantae</taxon>
        <taxon>Streptophyta</taxon>
        <taxon>Embryophyta</taxon>
        <taxon>Tracheophyta</taxon>
        <taxon>Spermatophyta</taxon>
        <taxon>Magnoliopsida</taxon>
        <taxon>eudicotyledons</taxon>
        <taxon>Gunneridae</taxon>
        <taxon>Pentapetalae</taxon>
        <taxon>rosids</taxon>
        <taxon>malvids</taxon>
        <taxon>Sapindales</taxon>
        <taxon>Sapindaceae</taxon>
        <taxon>Hippocastanoideae</taxon>
        <taxon>Acereae</taxon>
        <taxon>Dipteronia</taxon>
    </lineage>
</organism>
<comment type="caution">
    <text evidence="2">The sequence shown here is derived from an EMBL/GenBank/DDBJ whole genome shotgun (WGS) entry which is preliminary data.</text>
</comment>
<gene>
    <name evidence="2" type="ORF">Ddye_012191</name>
</gene>
<reference evidence="2" key="1">
    <citation type="journal article" date="2023" name="Plant J.">
        <title>Genome sequences and population genomics provide insights into the demographic history, inbreeding, and mutation load of two 'living fossil' tree species of Dipteronia.</title>
        <authorList>
            <person name="Feng Y."/>
            <person name="Comes H.P."/>
            <person name="Chen J."/>
            <person name="Zhu S."/>
            <person name="Lu R."/>
            <person name="Zhang X."/>
            <person name="Li P."/>
            <person name="Qiu J."/>
            <person name="Olsen K.M."/>
            <person name="Qiu Y."/>
        </authorList>
    </citation>
    <scope>NUCLEOTIDE SEQUENCE</scope>
    <source>
        <strain evidence="2">KIB01</strain>
    </source>
</reference>
<evidence type="ECO:0000313" key="2">
    <source>
        <dbReference type="EMBL" id="KAK2652335.1"/>
    </source>
</evidence>
<feature type="non-terminal residue" evidence="2">
    <location>
        <position position="74"/>
    </location>
</feature>
<dbReference type="Proteomes" id="UP001280121">
    <property type="component" value="Unassembled WGS sequence"/>
</dbReference>
<sequence length="74" mass="8436">MGCLSSCSKSSRTQHIYSSDSHQRRSRKGASSSPLVKYGTSFVPEKEKALEWMDYIGMIYTDNVEALQQWPQEC</sequence>
<accession>A0AAD9X3U9</accession>
<protein>
    <submittedName>
        <fullName evidence="2">Uncharacterized protein</fullName>
    </submittedName>
</protein>